<reference evidence="4" key="3">
    <citation type="submission" date="2016-10" db="EMBL/GenBank/DDBJ databases">
        <authorList>
            <person name="Wibberg D."/>
        </authorList>
    </citation>
    <scope>NUCLEOTIDE SEQUENCE [LARGE SCALE GENOMIC DNA]</scope>
</reference>
<dbReference type="AlphaFoldDB" id="A0A1H8RJR8"/>
<evidence type="ECO:0000313" key="3">
    <source>
        <dbReference type="EMBL" id="SEO66640.1"/>
    </source>
</evidence>
<sequence length="151" mass="15969">MKRRQFLCSVAAVGSISLIGAARAAGESMIVYKDPSCGCCEAWANAMTSAGFNVTVKHYDDLAAIKAKYKIPEEMQGCHTAVSGPYFFEGHVPLEAVETVMSKRPDIAGLAVPGMPAGSLGMGNDPQASYDVYSIPKEGGKPSVILRVRPT</sequence>
<dbReference type="Proteomes" id="UP000198939">
    <property type="component" value="Unassembled WGS sequence"/>
</dbReference>
<keyword evidence="1" id="KW-0732">Signal</keyword>
<evidence type="ECO:0000313" key="2">
    <source>
        <dbReference type="EMBL" id="SEI06621.1"/>
    </source>
</evidence>
<dbReference type="EMBL" id="FOCV01000021">
    <property type="protein sequence ID" value="SEO66640.1"/>
    <property type="molecule type" value="Genomic_DNA"/>
</dbReference>
<accession>A0A1H8RJR8</accession>
<organism evidence="2 4">
    <name type="scientific">Rhizobium tibeticum</name>
    <dbReference type="NCBI Taxonomy" id="501024"/>
    <lineage>
        <taxon>Bacteria</taxon>
        <taxon>Pseudomonadati</taxon>
        <taxon>Pseudomonadota</taxon>
        <taxon>Alphaproteobacteria</taxon>
        <taxon>Hyphomicrobiales</taxon>
        <taxon>Rhizobiaceae</taxon>
        <taxon>Rhizobium/Agrobacterium group</taxon>
        <taxon>Rhizobium</taxon>
    </lineage>
</organism>
<evidence type="ECO:0000313" key="4">
    <source>
        <dbReference type="Proteomes" id="UP000183063"/>
    </source>
</evidence>
<dbReference type="STRING" id="501024.RTCCBAU85039_4143"/>
<dbReference type="EMBL" id="FNXB01000024">
    <property type="protein sequence ID" value="SEI06621.1"/>
    <property type="molecule type" value="Genomic_DNA"/>
</dbReference>
<evidence type="ECO:0000313" key="5">
    <source>
        <dbReference type="Proteomes" id="UP000198939"/>
    </source>
</evidence>
<dbReference type="RefSeq" id="WP_072378196.1">
    <property type="nucleotide sequence ID" value="NZ_FNXB01000024.1"/>
</dbReference>
<dbReference type="InterPro" id="IPR007332">
    <property type="entry name" value="DUF411"/>
</dbReference>
<gene>
    <name evidence="2" type="ORF">RTCCBAU85039_4143</name>
    <name evidence="3" type="ORF">SAMN05216228_1021142</name>
</gene>
<reference evidence="3 5" key="1">
    <citation type="submission" date="2016-10" db="EMBL/GenBank/DDBJ databases">
        <authorList>
            <person name="Varghese N."/>
            <person name="Submissions S."/>
        </authorList>
    </citation>
    <scope>NUCLEOTIDE SEQUENCE [LARGE SCALE GENOMIC DNA]</scope>
    <source>
        <strain evidence="3 5">CGMCC 1.7071</strain>
    </source>
</reference>
<feature type="chain" id="PRO_5030029764" evidence="1">
    <location>
        <begin position="25"/>
        <end position="151"/>
    </location>
</feature>
<dbReference type="Pfam" id="PF04214">
    <property type="entry name" value="DUF411"/>
    <property type="match status" value="1"/>
</dbReference>
<dbReference type="Proteomes" id="UP000183063">
    <property type="component" value="Unassembled WGS sequence"/>
</dbReference>
<name>A0A1H8RJR8_9HYPH</name>
<evidence type="ECO:0000256" key="1">
    <source>
        <dbReference type="SAM" id="SignalP"/>
    </source>
</evidence>
<keyword evidence="5" id="KW-1185">Reference proteome</keyword>
<dbReference type="OrthoDB" id="14727at2"/>
<reference evidence="2" key="2">
    <citation type="submission" date="2016-10" db="EMBL/GenBank/DDBJ databases">
        <authorList>
            <person name="de Groot N.N."/>
        </authorList>
    </citation>
    <scope>NUCLEOTIDE SEQUENCE [LARGE SCALE GENOMIC DNA]</scope>
    <source>
        <strain evidence="2">CCBAU85039</strain>
    </source>
</reference>
<protein>
    <submittedName>
        <fullName evidence="3">Uncharacterized conserved protein</fullName>
    </submittedName>
</protein>
<feature type="signal peptide" evidence="1">
    <location>
        <begin position="1"/>
        <end position="24"/>
    </location>
</feature>
<proteinExistence type="predicted"/>